<dbReference type="Gene3D" id="3.30.530.20">
    <property type="match status" value="1"/>
</dbReference>
<organism evidence="1 2">
    <name type="scientific">Pseudoneobacillus rhizosphaerae</name>
    <dbReference type="NCBI Taxonomy" id="2880968"/>
    <lineage>
        <taxon>Bacteria</taxon>
        <taxon>Bacillati</taxon>
        <taxon>Bacillota</taxon>
        <taxon>Bacilli</taxon>
        <taxon>Bacillales</taxon>
        <taxon>Bacillaceae</taxon>
        <taxon>Pseudoneobacillus</taxon>
    </lineage>
</organism>
<name>A0A9C7G5Y3_9BACI</name>
<dbReference type="AlphaFoldDB" id="A0A9C7G5Y3"/>
<dbReference type="CDD" id="cd07812">
    <property type="entry name" value="SRPBCC"/>
    <property type="match status" value="1"/>
</dbReference>
<dbReference type="InterPro" id="IPR010419">
    <property type="entry name" value="CO_DH_gsu"/>
</dbReference>
<gene>
    <name evidence="1" type="ORF">NEOCIP111885_00047</name>
</gene>
<evidence type="ECO:0008006" key="3">
    <source>
        <dbReference type="Google" id="ProtNLM"/>
    </source>
</evidence>
<evidence type="ECO:0000313" key="2">
    <source>
        <dbReference type="Proteomes" id="UP000789845"/>
    </source>
</evidence>
<dbReference type="InterPro" id="IPR023393">
    <property type="entry name" value="START-like_dom_sf"/>
</dbReference>
<dbReference type="EMBL" id="CAKJTG010000001">
    <property type="protein sequence ID" value="CAG9606359.1"/>
    <property type="molecule type" value="Genomic_DNA"/>
</dbReference>
<reference evidence="1" key="1">
    <citation type="submission" date="2021-10" db="EMBL/GenBank/DDBJ databases">
        <authorList>
            <person name="Criscuolo A."/>
        </authorList>
    </citation>
    <scope>NUCLEOTIDE SEQUENCE</scope>
    <source>
        <strain evidence="1">CIP111885</strain>
    </source>
</reference>
<protein>
    <recommendedName>
        <fullName evidence="3">SRPBCC family protein</fullName>
    </recommendedName>
</protein>
<dbReference type="SUPFAM" id="SSF55961">
    <property type="entry name" value="Bet v1-like"/>
    <property type="match status" value="1"/>
</dbReference>
<proteinExistence type="predicted"/>
<dbReference type="Pfam" id="PF06240">
    <property type="entry name" value="COXG"/>
    <property type="match status" value="1"/>
</dbReference>
<dbReference type="RefSeq" id="WP_230494648.1">
    <property type="nucleotide sequence ID" value="NZ_CAKJTG010000001.1"/>
</dbReference>
<dbReference type="Proteomes" id="UP000789845">
    <property type="component" value="Unassembled WGS sequence"/>
</dbReference>
<keyword evidence="2" id="KW-1185">Reference proteome</keyword>
<sequence length="151" mass="17147">MPSGMHQVEVHLPIENVWDFVKDMDNWAPLVPGYIGHQKMNERRSTWEFKSDIGIMKKKVSLLIDITEWNEPNLVTFNLKGLNEKFTGHGYFKAEKIRSNMTRMTGFLEIVAEGAMGSIVNNILKASIPKTAEEMAIAISGRLEELNGNLR</sequence>
<comment type="caution">
    <text evidence="1">The sequence shown here is derived from an EMBL/GenBank/DDBJ whole genome shotgun (WGS) entry which is preliminary data.</text>
</comment>
<evidence type="ECO:0000313" key="1">
    <source>
        <dbReference type="EMBL" id="CAG9606359.1"/>
    </source>
</evidence>
<accession>A0A9C7G5Y3</accession>